<gene>
    <name evidence="3" type="ORF">FCN74_09255</name>
</gene>
<name>A0A4U5TPV9_9FLAO</name>
<dbReference type="Proteomes" id="UP000306552">
    <property type="component" value="Unassembled WGS sequence"/>
</dbReference>
<accession>A0A4U5TPV9</accession>
<evidence type="ECO:0000256" key="2">
    <source>
        <dbReference type="SAM" id="Phobius"/>
    </source>
</evidence>
<keyword evidence="4" id="KW-1185">Reference proteome</keyword>
<feature type="transmembrane region" description="Helical" evidence="2">
    <location>
        <begin position="45"/>
        <end position="65"/>
    </location>
</feature>
<dbReference type="AlphaFoldDB" id="A0A4U5TPV9"/>
<keyword evidence="2" id="KW-1133">Transmembrane helix</keyword>
<keyword evidence="2" id="KW-0472">Membrane</keyword>
<evidence type="ECO:0000313" key="4">
    <source>
        <dbReference type="Proteomes" id="UP000306552"/>
    </source>
</evidence>
<proteinExistence type="predicted"/>
<evidence type="ECO:0000313" key="3">
    <source>
        <dbReference type="EMBL" id="TKS56189.1"/>
    </source>
</evidence>
<comment type="caution">
    <text evidence="3">The sequence shown here is derived from an EMBL/GenBank/DDBJ whole genome shotgun (WGS) entry which is preliminary data.</text>
</comment>
<evidence type="ECO:0000256" key="1">
    <source>
        <dbReference type="SAM" id="Coils"/>
    </source>
</evidence>
<protein>
    <submittedName>
        <fullName evidence="3">Uncharacterized protein</fullName>
    </submittedName>
</protein>
<dbReference type="EMBL" id="SWMU01000003">
    <property type="protein sequence ID" value="TKS56189.1"/>
    <property type="molecule type" value="Genomic_DNA"/>
</dbReference>
<organism evidence="3 4">
    <name type="scientific">Mesohalobacter halotolerans</name>
    <dbReference type="NCBI Taxonomy" id="1883405"/>
    <lineage>
        <taxon>Bacteria</taxon>
        <taxon>Pseudomonadati</taxon>
        <taxon>Bacteroidota</taxon>
        <taxon>Flavobacteriia</taxon>
        <taxon>Flavobacteriales</taxon>
        <taxon>Flavobacteriaceae</taxon>
        <taxon>Mesohalobacter</taxon>
    </lineage>
</organism>
<dbReference type="RefSeq" id="WP_138932307.1">
    <property type="nucleotide sequence ID" value="NZ_SWMU01000003.1"/>
</dbReference>
<keyword evidence="2" id="KW-0812">Transmembrane</keyword>
<feature type="coiled-coil region" evidence="1">
    <location>
        <begin position="137"/>
        <end position="181"/>
    </location>
</feature>
<keyword evidence="1" id="KW-0175">Coiled coil</keyword>
<reference evidence="3 4" key="1">
    <citation type="submission" date="2019-04" db="EMBL/GenBank/DDBJ databases">
        <title>Psychroflexus halotolerans sp. nov., isolated from a marine solar saltern.</title>
        <authorList>
            <person name="Feng X."/>
        </authorList>
    </citation>
    <scope>NUCLEOTIDE SEQUENCE [LARGE SCALE GENOMIC DNA]</scope>
    <source>
        <strain evidence="3 4">WDS2C27</strain>
    </source>
</reference>
<sequence>MKISQTEHKIKKELAQRKLTPSQNLWDNIEQKLDKTSKPKKQKFWLKYASIAAVLCIGFLVYQGLKSDRTNSTQMVLESKPIIDNNIELEFKTSTINYVASTPEIQNKTISNVKTRIVENNATVKNTIVNEEKPSIDTEVENLLSQAQNALAKAKKEKQLRKEVNALLAKAMKQTQDIEQKQILQNMQATILLAEVEAEIELQKPKNLKDKIWEALVSNLNDIKEVVALN</sequence>
<dbReference type="OrthoDB" id="1247025at2"/>